<comment type="similarity">
    <text evidence="2">Belongs to the monovalent cation:proton antiporter 1 (CPA1) transporter (TC 2.A.36) family.</text>
</comment>
<feature type="transmembrane region" description="Helical" evidence="12">
    <location>
        <begin position="293"/>
        <end position="312"/>
    </location>
</feature>
<feature type="transmembrane region" description="Helical" evidence="12">
    <location>
        <begin position="29"/>
        <end position="47"/>
    </location>
</feature>
<dbReference type="Gene3D" id="6.10.140.1330">
    <property type="match status" value="1"/>
</dbReference>
<feature type="transmembrane region" description="Helical" evidence="12">
    <location>
        <begin position="99"/>
        <end position="122"/>
    </location>
</feature>
<feature type="transmembrane region" description="Helical" evidence="12">
    <location>
        <begin position="381"/>
        <end position="399"/>
    </location>
</feature>
<keyword evidence="9" id="KW-0406">Ion transport</keyword>
<feature type="transmembrane region" description="Helical" evidence="12">
    <location>
        <begin position="6"/>
        <end position="22"/>
    </location>
</feature>
<feature type="transmembrane region" description="Helical" evidence="12">
    <location>
        <begin position="318"/>
        <end position="341"/>
    </location>
</feature>
<evidence type="ECO:0000256" key="4">
    <source>
        <dbReference type="ARBA" id="ARBA00022449"/>
    </source>
</evidence>
<feature type="transmembrane region" description="Helical" evidence="12">
    <location>
        <begin position="171"/>
        <end position="190"/>
    </location>
</feature>
<sequence>MELFDILAIVISLTAGFAYLNHRFIGLPVTIGVMVIALLASLLLQIIDLAGLHLGDHAARWLSSIDFNATLLHGMLSYLLFAGALHVKLDDLHEHKWTIGILATVGTVVSTFLVGTITWWVLGLLGVALPLVMCLVFGALISPTDPIAVLGILKNAKAPKSLEVKITGESLFNDGVGVVIFLVLAEIATSTHEPTMSHMAGLFAQEAIGGTLFGLALGALGYGLLKSIDQYQVEVIITLALVTGGYALADALHLSGPIAIVVAGLVIGNQGRRFAMSEKTREHLDVFWELLDEILNAVLFVLIGLEVLVLTFTQEYLLASLALIPLILLCRLVAIGLPMTLLRRVRTFSPGAIWLMTWGGLRGGISVALALSLPTSPERDVILAITYAVVVFSIVVQGLTMEKLVKRLSVS</sequence>
<dbReference type="PANTHER" id="PTHR10110">
    <property type="entry name" value="SODIUM/HYDROGEN EXCHANGER"/>
    <property type="match status" value="1"/>
</dbReference>
<organism evidence="14 15">
    <name type="scientific">Candidatus Nitronereus thalassa</name>
    <dbReference type="NCBI Taxonomy" id="3020898"/>
    <lineage>
        <taxon>Bacteria</taxon>
        <taxon>Pseudomonadati</taxon>
        <taxon>Nitrospirota</taxon>
        <taxon>Nitrospiria</taxon>
        <taxon>Nitrospirales</taxon>
        <taxon>Nitrospiraceae</taxon>
        <taxon>Candidatus Nitronereus</taxon>
    </lineage>
</organism>
<dbReference type="Pfam" id="PF00999">
    <property type="entry name" value="Na_H_Exchanger"/>
    <property type="match status" value="1"/>
</dbReference>
<keyword evidence="4" id="KW-0050">Antiport</keyword>
<keyword evidence="8" id="KW-0915">Sodium</keyword>
<evidence type="ECO:0000313" key="14">
    <source>
        <dbReference type="EMBL" id="MDT7042937.1"/>
    </source>
</evidence>
<keyword evidence="10 12" id="KW-0472">Membrane</keyword>
<keyword evidence="5" id="KW-1003">Cell membrane</keyword>
<protein>
    <submittedName>
        <fullName evidence="14">Sodium:proton antiporter</fullName>
    </submittedName>
</protein>
<evidence type="ECO:0000256" key="10">
    <source>
        <dbReference type="ARBA" id="ARBA00023136"/>
    </source>
</evidence>
<evidence type="ECO:0000256" key="3">
    <source>
        <dbReference type="ARBA" id="ARBA00022448"/>
    </source>
</evidence>
<keyword evidence="3" id="KW-0813">Transport</keyword>
<dbReference type="RefSeq" id="WP_313833405.1">
    <property type="nucleotide sequence ID" value="NZ_JAQOUE010000001.1"/>
</dbReference>
<keyword evidence="6 12" id="KW-0812">Transmembrane</keyword>
<proteinExistence type="inferred from homology"/>
<evidence type="ECO:0000259" key="13">
    <source>
        <dbReference type="Pfam" id="PF00999"/>
    </source>
</evidence>
<feature type="transmembrane region" description="Helical" evidence="12">
    <location>
        <begin position="353"/>
        <end position="375"/>
    </location>
</feature>
<evidence type="ECO:0000256" key="7">
    <source>
        <dbReference type="ARBA" id="ARBA00022989"/>
    </source>
</evidence>
<comment type="caution">
    <text evidence="14">The sequence shown here is derived from an EMBL/GenBank/DDBJ whole genome shotgun (WGS) entry which is preliminary data.</text>
</comment>
<evidence type="ECO:0000256" key="6">
    <source>
        <dbReference type="ARBA" id="ARBA00022692"/>
    </source>
</evidence>
<evidence type="ECO:0000256" key="1">
    <source>
        <dbReference type="ARBA" id="ARBA00004651"/>
    </source>
</evidence>
<evidence type="ECO:0000256" key="8">
    <source>
        <dbReference type="ARBA" id="ARBA00023053"/>
    </source>
</evidence>
<evidence type="ECO:0000256" key="11">
    <source>
        <dbReference type="ARBA" id="ARBA00023201"/>
    </source>
</evidence>
<evidence type="ECO:0000313" key="15">
    <source>
        <dbReference type="Proteomes" id="UP001250932"/>
    </source>
</evidence>
<gene>
    <name evidence="14" type="ORF">PPG34_11280</name>
</gene>
<dbReference type="EMBL" id="JAQOUE010000001">
    <property type="protein sequence ID" value="MDT7042937.1"/>
    <property type="molecule type" value="Genomic_DNA"/>
</dbReference>
<evidence type="ECO:0000256" key="9">
    <source>
        <dbReference type="ARBA" id="ARBA00023065"/>
    </source>
</evidence>
<dbReference type="Proteomes" id="UP001250932">
    <property type="component" value="Unassembled WGS sequence"/>
</dbReference>
<dbReference type="PANTHER" id="PTHR10110:SF195">
    <property type="entry name" value="NA(+)_H(+) ANTIPORTER NHAS2"/>
    <property type="match status" value="1"/>
</dbReference>
<evidence type="ECO:0000256" key="5">
    <source>
        <dbReference type="ARBA" id="ARBA00022475"/>
    </source>
</evidence>
<feature type="transmembrane region" description="Helical" evidence="12">
    <location>
        <begin position="202"/>
        <end position="224"/>
    </location>
</feature>
<evidence type="ECO:0000256" key="2">
    <source>
        <dbReference type="ARBA" id="ARBA00007367"/>
    </source>
</evidence>
<name>A0ABU3K994_9BACT</name>
<evidence type="ECO:0000256" key="12">
    <source>
        <dbReference type="SAM" id="Phobius"/>
    </source>
</evidence>
<accession>A0ABU3K994</accession>
<reference evidence="14 15" key="1">
    <citation type="journal article" date="2023" name="ISME J.">
        <title>Cultivation and genomic characterization of novel and ubiquitous marine nitrite-oxidizing bacteria from the Nitrospirales.</title>
        <authorList>
            <person name="Mueller A.J."/>
            <person name="Daebeler A."/>
            <person name="Herbold C.W."/>
            <person name="Kirkegaard R.H."/>
            <person name="Daims H."/>
        </authorList>
    </citation>
    <scope>NUCLEOTIDE SEQUENCE [LARGE SCALE GENOMIC DNA]</scope>
    <source>
        <strain evidence="14 15">EB</strain>
    </source>
</reference>
<keyword evidence="15" id="KW-1185">Reference proteome</keyword>
<dbReference type="InterPro" id="IPR006153">
    <property type="entry name" value="Cation/H_exchanger_TM"/>
</dbReference>
<comment type="subcellular location">
    <subcellularLocation>
        <location evidence="1">Cell membrane</location>
        <topology evidence="1">Multi-pass membrane protein</topology>
    </subcellularLocation>
</comment>
<feature type="domain" description="Cation/H+ exchanger transmembrane" evidence="13">
    <location>
        <begin position="12"/>
        <end position="406"/>
    </location>
</feature>
<dbReference type="InterPro" id="IPR018422">
    <property type="entry name" value="Cation/H_exchanger_CPA1"/>
</dbReference>
<keyword evidence="7 12" id="KW-1133">Transmembrane helix</keyword>
<keyword evidence="11" id="KW-0739">Sodium transport</keyword>
<feature type="transmembrane region" description="Helical" evidence="12">
    <location>
        <begin position="254"/>
        <end position="272"/>
    </location>
</feature>
<feature type="transmembrane region" description="Helical" evidence="12">
    <location>
        <begin position="67"/>
        <end position="87"/>
    </location>
</feature>
<feature type="transmembrane region" description="Helical" evidence="12">
    <location>
        <begin position="128"/>
        <end position="150"/>
    </location>
</feature>